<evidence type="ECO:0000256" key="1">
    <source>
        <dbReference type="ARBA" id="ARBA00023012"/>
    </source>
</evidence>
<evidence type="ECO:0000259" key="3">
    <source>
        <dbReference type="PROSITE" id="PS50110"/>
    </source>
</evidence>
<dbReference type="Gene3D" id="3.40.50.2300">
    <property type="match status" value="1"/>
</dbReference>
<evidence type="ECO:0000313" key="5">
    <source>
        <dbReference type="Proteomes" id="UP001605036"/>
    </source>
</evidence>
<accession>A0ABD1XSC5</accession>
<dbReference type="GO" id="GO:0000160">
    <property type="term" value="P:phosphorelay signal transduction system"/>
    <property type="evidence" value="ECO:0007669"/>
    <property type="project" value="UniProtKB-KW"/>
</dbReference>
<sequence>MAGTTSKVAQGGSMAGCRVMLIDVDNFYSKVLEDMLFQCGSLVTVCRKVGQALTQLREDTSNGYDLILSSANIPDVDYAKFVYIVRCRVKIPVIFMSLDEETDSTLKGLIARGSCGYLRKPIYFKTLRNLWWSDEYLWSWRYKNRAIYQSRSPNASDAARGKMKQKVQSSDLVMNERPKPEDEVAYNVGAKPTPEVDHASRPVGEMDDQASDAIGKRPGVENWVFAADRWVSTAVEGMLKLENQASDAERTFPNSDVRGRDTRVSVHPEVQMEDLYHRTIMTDRLLYQVLMGDIDGYIVAGGPFWEVTDTSFSGGSSSFDRRNLVQYPDTFAKLNVKEIKNCPYSRCSISSFRLTLPASGILRTV</sequence>
<evidence type="ECO:0000256" key="2">
    <source>
        <dbReference type="PROSITE-ProRule" id="PRU00169"/>
    </source>
</evidence>
<reference evidence="4 5" key="1">
    <citation type="submission" date="2024-09" db="EMBL/GenBank/DDBJ databases">
        <title>Chromosome-scale assembly of Riccia fluitans.</title>
        <authorList>
            <person name="Paukszto L."/>
            <person name="Sawicki J."/>
            <person name="Karawczyk K."/>
            <person name="Piernik-Szablinska J."/>
            <person name="Szczecinska M."/>
            <person name="Mazdziarz M."/>
        </authorList>
    </citation>
    <scope>NUCLEOTIDE SEQUENCE [LARGE SCALE GENOMIC DNA]</scope>
    <source>
        <strain evidence="4">Rf_01</strain>
        <tissue evidence="4">Aerial parts of the thallus</tissue>
    </source>
</reference>
<name>A0ABD1XSC5_9MARC</name>
<dbReference type="InterPro" id="IPR045279">
    <property type="entry name" value="ARR-like"/>
</dbReference>
<dbReference type="PROSITE" id="PS50110">
    <property type="entry name" value="RESPONSE_REGULATORY"/>
    <property type="match status" value="1"/>
</dbReference>
<protein>
    <recommendedName>
        <fullName evidence="3">Response regulatory domain-containing protein</fullName>
    </recommendedName>
</protein>
<proteinExistence type="predicted"/>
<evidence type="ECO:0000313" key="4">
    <source>
        <dbReference type="EMBL" id="KAL2611854.1"/>
    </source>
</evidence>
<dbReference type="InterPro" id="IPR001789">
    <property type="entry name" value="Sig_transdc_resp-reg_receiver"/>
</dbReference>
<keyword evidence="1" id="KW-0902">Two-component regulatory system</keyword>
<comment type="caution">
    <text evidence="4">The sequence shown here is derived from an EMBL/GenBank/DDBJ whole genome shotgun (WGS) entry which is preliminary data.</text>
</comment>
<dbReference type="PANTHER" id="PTHR43874:SF7">
    <property type="entry name" value="TWO-COMPONENT RESPONSE REGULATOR ARR10"/>
    <property type="match status" value="1"/>
</dbReference>
<dbReference type="Proteomes" id="UP001605036">
    <property type="component" value="Unassembled WGS sequence"/>
</dbReference>
<comment type="caution">
    <text evidence="2">Lacks conserved residue(s) required for the propagation of feature annotation.</text>
</comment>
<gene>
    <name evidence="4" type="ORF">R1flu_023546</name>
</gene>
<feature type="domain" description="Response regulatory" evidence="3">
    <location>
        <begin position="18"/>
        <end position="135"/>
    </location>
</feature>
<dbReference type="SUPFAM" id="SSF52172">
    <property type="entry name" value="CheY-like"/>
    <property type="match status" value="1"/>
</dbReference>
<organism evidence="4 5">
    <name type="scientific">Riccia fluitans</name>
    <dbReference type="NCBI Taxonomy" id="41844"/>
    <lineage>
        <taxon>Eukaryota</taxon>
        <taxon>Viridiplantae</taxon>
        <taxon>Streptophyta</taxon>
        <taxon>Embryophyta</taxon>
        <taxon>Marchantiophyta</taxon>
        <taxon>Marchantiopsida</taxon>
        <taxon>Marchantiidae</taxon>
        <taxon>Marchantiales</taxon>
        <taxon>Ricciaceae</taxon>
        <taxon>Riccia</taxon>
    </lineage>
</organism>
<dbReference type="EMBL" id="JBHFFA010000007">
    <property type="protein sequence ID" value="KAL2611854.1"/>
    <property type="molecule type" value="Genomic_DNA"/>
</dbReference>
<keyword evidence="5" id="KW-1185">Reference proteome</keyword>
<dbReference type="PANTHER" id="PTHR43874">
    <property type="entry name" value="TWO-COMPONENT RESPONSE REGULATOR"/>
    <property type="match status" value="1"/>
</dbReference>
<dbReference type="AlphaFoldDB" id="A0ABD1XSC5"/>
<dbReference type="InterPro" id="IPR011006">
    <property type="entry name" value="CheY-like_superfamily"/>
</dbReference>